<reference evidence="4 5" key="1">
    <citation type="submission" date="2020-07" db="EMBL/GenBank/DDBJ databases">
        <title>Stappia sp., F7233, whole genome shotgun sequencing project.</title>
        <authorList>
            <person name="Jiang S."/>
            <person name="Liu Z.W."/>
            <person name="Du Z.J."/>
        </authorList>
    </citation>
    <scope>NUCLEOTIDE SEQUENCE [LARGE SCALE GENOMIC DNA]</scope>
    <source>
        <strain evidence="4 5">F7233</strain>
    </source>
</reference>
<protein>
    <submittedName>
        <fullName evidence="4">Zinc-ribbon domain-containing protein</fullName>
    </submittedName>
</protein>
<dbReference type="Proteomes" id="UP000541109">
    <property type="component" value="Unassembled WGS sequence"/>
</dbReference>
<dbReference type="RefSeq" id="WP_182167017.1">
    <property type="nucleotide sequence ID" value="NZ_JACFXV010000063.1"/>
</dbReference>
<keyword evidence="2" id="KW-0472">Membrane</keyword>
<sequence length="315" mass="34780">MKITCPSCSTSYDVRADALGPSGRSVKCTRCGNRWHAVAEEPAETFAKGNASKDDARTAKFDPTEEENGLPGPEDWGEEVADGMDDDDVASDTKSARDIVNATEMALRPADPPEGPEEPDGSAQAQPDKPKDIESLARRPRIRIRRRKRDKNQPSLLAGLKTKAKRFKVQRVVGAMVFLLAIALGAFAYSLRTEIVARVPDLAGLYQLAGLEVNLRGLEFKDLRTFREVEAGTVVLVIEGTIENPGKKASYVPAVRLALRSEDAQEIYAWIVEPKVRQLEAGETTRFRTRLTTPPDLAADIHVRFTDRRNQQAKL</sequence>
<evidence type="ECO:0000256" key="1">
    <source>
        <dbReference type="SAM" id="MobiDB-lite"/>
    </source>
</evidence>
<feature type="compositionally biased region" description="Basic and acidic residues" evidence="1">
    <location>
        <begin position="128"/>
        <end position="137"/>
    </location>
</feature>
<feature type="region of interest" description="Disordered" evidence="1">
    <location>
        <begin position="106"/>
        <end position="155"/>
    </location>
</feature>
<comment type="caution">
    <text evidence="4">The sequence shown here is derived from an EMBL/GenBank/DDBJ whole genome shotgun (WGS) entry which is preliminary data.</text>
</comment>
<evidence type="ECO:0000313" key="4">
    <source>
        <dbReference type="EMBL" id="MBA5778590.1"/>
    </source>
</evidence>
<proteinExistence type="predicted"/>
<evidence type="ECO:0000313" key="5">
    <source>
        <dbReference type="Proteomes" id="UP000541109"/>
    </source>
</evidence>
<dbReference type="InterPro" id="IPR011723">
    <property type="entry name" value="Znf/thioredoxin_put"/>
</dbReference>
<feature type="domain" description="Zinc finger/thioredoxin putative" evidence="3">
    <location>
        <begin position="1"/>
        <end position="35"/>
    </location>
</feature>
<feature type="compositionally biased region" description="Basic and acidic residues" evidence="1">
    <location>
        <begin position="51"/>
        <end position="63"/>
    </location>
</feature>
<accession>A0A839AFG5</accession>
<feature type="compositionally biased region" description="Acidic residues" evidence="1">
    <location>
        <begin position="75"/>
        <end position="90"/>
    </location>
</feature>
<gene>
    <name evidence="4" type="ORF">H2509_15785</name>
</gene>
<dbReference type="AlphaFoldDB" id="A0A839AFG5"/>
<evidence type="ECO:0000259" key="3">
    <source>
        <dbReference type="Pfam" id="PF13717"/>
    </source>
</evidence>
<dbReference type="EMBL" id="JACFXV010000063">
    <property type="protein sequence ID" value="MBA5778590.1"/>
    <property type="molecule type" value="Genomic_DNA"/>
</dbReference>
<keyword evidence="5" id="KW-1185">Reference proteome</keyword>
<dbReference type="NCBIfam" id="TIGR02098">
    <property type="entry name" value="MJ0042_CXXC"/>
    <property type="match status" value="1"/>
</dbReference>
<feature type="transmembrane region" description="Helical" evidence="2">
    <location>
        <begin position="172"/>
        <end position="191"/>
    </location>
</feature>
<feature type="compositionally biased region" description="Basic residues" evidence="1">
    <location>
        <begin position="138"/>
        <end position="150"/>
    </location>
</feature>
<dbReference type="Pfam" id="PF13717">
    <property type="entry name" value="Zn_ribbon_4"/>
    <property type="match status" value="1"/>
</dbReference>
<feature type="region of interest" description="Disordered" evidence="1">
    <location>
        <begin position="41"/>
        <end position="93"/>
    </location>
</feature>
<evidence type="ECO:0000256" key="2">
    <source>
        <dbReference type="SAM" id="Phobius"/>
    </source>
</evidence>
<dbReference type="NCBIfam" id="NF038353">
    <property type="entry name" value="FxLYD_dom"/>
    <property type="match status" value="1"/>
</dbReference>
<keyword evidence="2" id="KW-1133">Transmembrane helix</keyword>
<organism evidence="4 5">
    <name type="scientific">Stappia albiluteola</name>
    <dbReference type="NCBI Taxonomy" id="2758565"/>
    <lineage>
        <taxon>Bacteria</taxon>
        <taxon>Pseudomonadati</taxon>
        <taxon>Pseudomonadota</taxon>
        <taxon>Alphaproteobacteria</taxon>
        <taxon>Hyphomicrobiales</taxon>
        <taxon>Stappiaceae</taxon>
        <taxon>Stappia</taxon>
    </lineage>
</organism>
<dbReference type="InterPro" id="IPR047676">
    <property type="entry name" value="FxLYD_dom"/>
</dbReference>
<keyword evidence="2" id="KW-0812">Transmembrane</keyword>
<name>A0A839AFG5_9HYPH</name>